<dbReference type="AlphaFoldDB" id="A0A0T9U4M1"/>
<evidence type="ECO:0000313" key="3">
    <source>
        <dbReference type="Proteomes" id="UP000038647"/>
    </source>
</evidence>
<sequence length="82" mass="9059">MILLTTSERQLLVEVAFAGINHGLQRQVRAMLPALPQLVADKDMQAVCLAVLLAGLDEPERARQTLADVNLPEAESLRNYFT</sequence>
<keyword evidence="3" id="KW-1185">Reference proteome</keyword>
<dbReference type="Proteomes" id="UP000038647">
    <property type="component" value="Unassembled WGS sequence"/>
</dbReference>
<proteinExistence type="predicted"/>
<dbReference type="OrthoDB" id="6428508at2"/>
<reference evidence="1 4" key="1">
    <citation type="submission" date="2015-03" db="EMBL/GenBank/DDBJ databases">
        <authorList>
            <person name="Murphy D."/>
        </authorList>
    </citation>
    <scope>NUCLEOTIDE SEQUENCE [LARGE SCALE GENOMIC DNA]</scope>
    <source>
        <strain evidence="1 4">IP06005</strain>
    </source>
</reference>
<reference evidence="2 3" key="2">
    <citation type="submission" date="2015-03" db="EMBL/GenBank/DDBJ databases">
        <authorList>
            <consortium name="Pathogen Informatics"/>
            <person name="Murphy D."/>
        </authorList>
    </citation>
    <scope>NUCLEOTIDE SEQUENCE [LARGE SCALE GENOMIC DNA]</scope>
    <source>
        <strain evidence="2 3">IP08791</strain>
    </source>
</reference>
<organism evidence="1 4">
    <name type="scientific">Yersinia aldovae</name>
    <dbReference type="NCBI Taxonomy" id="29483"/>
    <lineage>
        <taxon>Bacteria</taxon>
        <taxon>Pseudomonadati</taxon>
        <taxon>Pseudomonadota</taxon>
        <taxon>Gammaproteobacteria</taxon>
        <taxon>Enterobacterales</taxon>
        <taxon>Yersiniaceae</taxon>
        <taxon>Yersinia</taxon>
    </lineage>
</organism>
<name>A0A0T9U4M1_YERAL</name>
<gene>
    <name evidence="1" type="ORF">ERS137965_02326</name>
    <name evidence="2" type="ORF">ERS137966_03821</name>
</gene>
<evidence type="ECO:0000313" key="2">
    <source>
        <dbReference type="EMBL" id="CNL65783.1"/>
    </source>
</evidence>
<dbReference type="EMBL" id="CQEH01000025">
    <property type="protein sequence ID" value="CNL65783.1"/>
    <property type="molecule type" value="Genomic_DNA"/>
</dbReference>
<accession>A0A0T9U4M1</accession>
<dbReference type="Pfam" id="PF06287">
    <property type="entry name" value="DUF1039"/>
    <property type="match status" value="1"/>
</dbReference>
<protein>
    <submittedName>
        <fullName evidence="1">Type III secretion apparatus</fullName>
    </submittedName>
</protein>
<dbReference type="InterPro" id="IPR010437">
    <property type="entry name" value="T3SS_SsaH/EsaH"/>
</dbReference>
<dbReference type="GeneID" id="45570335"/>
<dbReference type="STRING" id="1453495.AT01_1119"/>
<evidence type="ECO:0000313" key="4">
    <source>
        <dbReference type="Proteomes" id="UP000041595"/>
    </source>
</evidence>
<dbReference type="EMBL" id="CQEJ01000012">
    <property type="protein sequence ID" value="CNL19510.1"/>
    <property type="molecule type" value="Genomic_DNA"/>
</dbReference>
<evidence type="ECO:0000313" key="1">
    <source>
        <dbReference type="EMBL" id="CNL19510.1"/>
    </source>
</evidence>
<dbReference type="eggNOG" id="ENOG5033CYB">
    <property type="taxonomic scope" value="Bacteria"/>
</dbReference>
<dbReference type="Proteomes" id="UP000041595">
    <property type="component" value="Unassembled WGS sequence"/>
</dbReference>
<dbReference type="NCBIfam" id="TIGR02498">
    <property type="entry name" value="type_III_ssaH"/>
    <property type="match status" value="1"/>
</dbReference>
<dbReference type="RefSeq" id="WP_042546400.1">
    <property type="nucleotide sequence ID" value="NZ_CABHPY010000098.1"/>
</dbReference>